<proteinExistence type="predicted"/>
<protein>
    <submittedName>
        <fullName evidence="1">Uncharacterized protein</fullName>
    </submittedName>
</protein>
<evidence type="ECO:0000313" key="2">
    <source>
        <dbReference type="Proteomes" id="UP000185221"/>
    </source>
</evidence>
<organism evidence="1 2">
    <name type="scientific">Algoriphagus halophilus</name>
    <dbReference type="NCBI Taxonomy" id="226505"/>
    <lineage>
        <taxon>Bacteria</taxon>
        <taxon>Pseudomonadati</taxon>
        <taxon>Bacteroidota</taxon>
        <taxon>Cytophagia</taxon>
        <taxon>Cytophagales</taxon>
        <taxon>Cyclobacteriaceae</taxon>
        <taxon>Algoriphagus</taxon>
    </lineage>
</organism>
<accession>A0A1N6G4M6</accession>
<keyword evidence="2" id="KW-1185">Reference proteome</keyword>
<dbReference type="EMBL" id="FSRC01000002">
    <property type="protein sequence ID" value="SIO02464.1"/>
    <property type="molecule type" value="Genomic_DNA"/>
</dbReference>
<dbReference type="OrthoDB" id="1364821at2"/>
<dbReference type="RefSeq" id="WP_074225748.1">
    <property type="nucleotide sequence ID" value="NZ_FSRC01000002.1"/>
</dbReference>
<dbReference type="STRING" id="226505.SAMN05444394_2964"/>
<sequence length="110" mass="12748">MKATITSIELRGPLQFFALSSEAFSIIRQLKNTDCKSFKKKGYWTKHYTMTLWNNEEELKSFARSGPHLQAMKTSSRIAKEIRTITIDAETLPSWKEAMELLKQANTIQY</sequence>
<reference evidence="2" key="1">
    <citation type="submission" date="2016-11" db="EMBL/GenBank/DDBJ databases">
        <authorList>
            <person name="Varghese N."/>
            <person name="Submissions S."/>
        </authorList>
    </citation>
    <scope>NUCLEOTIDE SEQUENCE [LARGE SCALE GENOMIC DNA]</scope>
    <source>
        <strain evidence="2">DSM 15292</strain>
    </source>
</reference>
<dbReference type="Proteomes" id="UP000185221">
    <property type="component" value="Unassembled WGS sequence"/>
</dbReference>
<evidence type="ECO:0000313" key="1">
    <source>
        <dbReference type="EMBL" id="SIO02464.1"/>
    </source>
</evidence>
<gene>
    <name evidence="1" type="ORF">SAMN05444394_2964</name>
</gene>
<dbReference type="AlphaFoldDB" id="A0A1N6G4M6"/>
<name>A0A1N6G4M6_9BACT</name>